<reference evidence="1" key="1">
    <citation type="submission" date="2014-05" db="EMBL/GenBank/DDBJ databases">
        <authorList>
            <person name="Chronopoulou M."/>
        </authorList>
    </citation>
    <scope>NUCLEOTIDE SEQUENCE</scope>
    <source>
        <tissue evidence="1">Whole organism</tissue>
    </source>
</reference>
<name>A0A0K2T8L8_LEPSM</name>
<dbReference type="EMBL" id="HACA01005068">
    <property type="protein sequence ID" value="CDW22429.1"/>
    <property type="molecule type" value="Transcribed_RNA"/>
</dbReference>
<sequence>MPSGTFPVSLFLEFVEYDFIVSILHNKIHLKTQRYVRLGRLHRALSCSSLNPHNFSSIQTSFFNIHKMCFFLISYYFSTPPTPLFPTSSKRDMCEIYIYI</sequence>
<accession>A0A0K2T8L8</accession>
<organism evidence="1">
    <name type="scientific">Lepeophtheirus salmonis</name>
    <name type="common">Salmon louse</name>
    <name type="synonym">Caligus salmonis</name>
    <dbReference type="NCBI Taxonomy" id="72036"/>
    <lineage>
        <taxon>Eukaryota</taxon>
        <taxon>Metazoa</taxon>
        <taxon>Ecdysozoa</taxon>
        <taxon>Arthropoda</taxon>
        <taxon>Crustacea</taxon>
        <taxon>Multicrustacea</taxon>
        <taxon>Hexanauplia</taxon>
        <taxon>Copepoda</taxon>
        <taxon>Siphonostomatoida</taxon>
        <taxon>Caligidae</taxon>
        <taxon>Lepeophtheirus</taxon>
    </lineage>
</organism>
<protein>
    <submittedName>
        <fullName evidence="1">Uncharacterized protein</fullName>
    </submittedName>
</protein>
<evidence type="ECO:0000313" key="1">
    <source>
        <dbReference type="EMBL" id="CDW22429.1"/>
    </source>
</evidence>
<dbReference type="AlphaFoldDB" id="A0A0K2T8L8"/>
<proteinExistence type="predicted"/>